<keyword evidence="4 6" id="KW-0472">Membrane</keyword>
<protein>
    <submittedName>
        <fullName evidence="7 8">Uncharacterized protein</fullName>
    </submittedName>
</protein>
<keyword evidence="9" id="KW-1185">Reference proteome</keyword>
<dbReference type="KEGG" id="ppp:112278716"/>
<dbReference type="PANTHER" id="PTHR31042:SF8">
    <property type="entry name" value="CORE-2_I-BRANCHING BETA-1,6-N-ACETYLGLUCOSAMINYLTRANSFERASE FAMILY PROTEIN"/>
    <property type="match status" value="1"/>
</dbReference>
<dbReference type="eggNOG" id="ENOG502QQ6S">
    <property type="taxonomic scope" value="Eukaryota"/>
</dbReference>
<keyword evidence="3" id="KW-0808">Transferase</keyword>
<dbReference type="Gramene" id="Pp3c2_20630V3.1">
    <property type="protein sequence ID" value="Pp3c2_20630V3.1"/>
    <property type="gene ID" value="Pp3c2_20630"/>
</dbReference>
<dbReference type="InterPro" id="IPR003406">
    <property type="entry name" value="Glyco_trans_14"/>
</dbReference>
<dbReference type="EnsemblPlants" id="Pp3c2_20630V3.1">
    <property type="protein sequence ID" value="Pp3c2_20630V3.1"/>
    <property type="gene ID" value="Pp3c2_20630"/>
</dbReference>
<dbReference type="PaxDb" id="3218-PP1S165_47V6.1"/>
<dbReference type="EnsemblPlants" id="Pp3c2_20630V3.2">
    <property type="protein sequence ID" value="Pp3c2_20630V3.2"/>
    <property type="gene ID" value="Pp3c2_20630"/>
</dbReference>
<dbReference type="GO" id="GO:0016020">
    <property type="term" value="C:membrane"/>
    <property type="evidence" value="ECO:0007669"/>
    <property type="project" value="UniProtKB-SubCell"/>
</dbReference>
<dbReference type="PANTHER" id="PTHR31042">
    <property type="entry name" value="CORE-2/I-BRANCHING BETA-1,6-N-ACETYLGLUCOSAMINYLTRANSFERASE FAMILY PROTEIN-RELATED"/>
    <property type="match status" value="1"/>
</dbReference>
<dbReference type="Pfam" id="PF02485">
    <property type="entry name" value="Branch"/>
    <property type="match status" value="1"/>
</dbReference>
<name>A9T4V7_PHYPA</name>
<accession>A9T4V7</accession>
<evidence type="ECO:0000256" key="1">
    <source>
        <dbReference type="ARBA" id="ARBA00004606"/>
    </source>
</evidence>
<gene>
    <name evidence="8" type="primary">LOC112278716</name>
    <name evidence="7" type="ORF">PHYPA_003001</name>
</gene>
<evidence type="ECO:0000256" key="3">
    <source>
        <dbReference type="ARBA" id="ARBA00022679"/>
    </source>
</evidence>
<feature type="transmembrane region" description="Helical" evidence="6">
    <location>
        <begin position="41"/>
        <end position="62"/>
    </location>
</feature>
<keyword evidence="5" id="KW-0325">Glycoprotein</keyword>
<evidence type="ECO:0000313" key="9">
    <source>
        <dbReference type="Proteomes" id="UP000006727"/>
    </source>
</evidence>
<dbReference type="EMBL" id="ABEU02000002">
    <property type="protein sequence ID" value="PNR60208.1"/>
    <property type="molecule type" value="Genomic_DNA"/>
</dbReference>
<dbReference type="RefSeq" id="XP_024368140.1">
    <property type="nucleotide sequence ID" value="XM_024512372.2"/>
</dbReference>
<proteinExistence type="predicted"/>
<dbReference type="FunCoup" id="A9T4V7">
    <property type="interactions" value="1914"/>
</dbReference>
<dbReference type="HOGENOM" id="CLU_035559_1_1_1"/>
<dbReference type="GeneID" id="112278716"/>
<dbReference type="OMA" id="MAMRVES"/>
<keyword evidence="6" id="KW-0812">Transmembrane</keyword>
<evidence type="ECO:0000256" key="2">
    <source>
        <dbReference type="ARBA" id="ARBA00022676"/>
    </source>
</evidence>
<dbReference type="Gramene" id="Pp3c2_20630V3.3">
    <property type="protein sequence ID" value="Pp3c2_20630V3.3"/>
    <property type="gene ID" value="Pp3c2_20630"/>
</dbReference>
<evidence type="ECO:0000256" key="4">
    <source>
        <dbReference type="ARBA" id="ARBA00023136"/>
    </source>
</evidence>
<evidence type="ECO:0000313" key="7">
    <source>
        <dbReference type="EMBL" id="PNR60208.1"/>
    </source>
</evidence>
<reference evidence="7 9" key="1">
    <citation type="journal article" date="2008" name="Science">
        <title>The Physcomitrella genome reveals evolutionary insights into the conquest of land by plants.</title>
        <authorList>
            <person name="Rensing S."/>
            <person name="Lang D."/>
            <person name="Zimmer A."/>
            <person name="Terry A."/>
            <person name="Salamov A."/>
            <person name="Shapiro H."/>
            <person name="Nishiyama T."/>
            <person name="Perroud P.-F."/>
            <person name="Lindquist E."/>
            <person name="Kamisugi Y."/>
            <person name="Tanahashi T."/>
            <person name="Sakakibara K."/>
            <person name="Fujita T."/>
            <person name="Oishi K."/>
            <person name="Shin-I T."/>
            <person name="Kuroki Y."/>
            <person name="Toyoda A."/>
            <person name="Suzuki Y."/>
            <person name="Hashimoto A."/>
            <person name="Yamaguchi K."/>
            <person name="Sugano A."/>
            <person name="Kohara Y."/>
            <person name="Fujiyama A."/>
            <person name="Anterola A."/>
            <person name="Aoki S."/>
            <person name="Ashton N."/>
            <person name="Barbazuk W.B."/>
            <person name="Barker E."/>
            <person name="Bennetzen J."/>
            <person name="Bezanilla M."/>
            <person name="Blankenship R."/>
            <person name="Cho S.H."/>
            <person name="Dutcher S."/>
            <person name="Estelle M."/>
            <person name="Fawcett J.A."/>
            <person name="Gundlach H."/>
            <person name="Hanada K."/>
            <person name="Heyl A."/>
            <person name="Hicks K.A."/>
            <person name="Hugh J."/>
            <person name="Lohr M."/>
            <person name="Mayer K."/>
            <person name="Melkozernov A."/>
            <person name="Murata T."/>
            <person name="Nelson D."/>
            <person name="Pils B."/>
            <person name="Prigge M."/>
            <person name="Reiss B."/>
            <person name="Renner T."/>
            <person name="Rombauts S."/>
            <person name="Rushton P."/>
            <person name="Sanderfoot A."/>
            <person name="Schween G."/>
            <person name="Shiu S.-H."/>
            <person name="Stueber K."/>
            <person name="Theodoulou F.L."/>
            <person name="Tu H."/>
            <person name="Van de Peer Y."/>
            <person name="Verrier P.J."/>
            <person name="Waters E."/>
            <person name="Wood A."/>
            <person name="Yang L."/>
            <person name="Cove D."/>
            <person name="Cuming A."/>
            <person name="Hasebe M."/>
            <person name="Lucas S."/>
            <person name="Mishler D.B."/>
            <person name="Reski R."/>
            <person name="Grigoriev I."/>
            <person name="Quatrano R.S."/>
            <person name="Boore J.L."/>
        </authorList>
    </citation>
    <scope>NUCLEOTIDE SEQUENCE [LARGE SCALE GENOMIC DNA]</scope>
    <source>
        <strain evidence="8 9">cv. Gransden 2004</strain>
    </source>
</reference>
<reference evidence="8" key="3">
    <citation type="submission" date="2020-12" db="UniProtKB">
        <authorList>
            <consortium name="EnsemblPlants"/>
        </authorList>
    </citation>
    <scope>IDENTIFICATION</scope>
</reference>
<dbReference type="AlphaFoldDB" id="A9T4V7"/>
<evidence type="ECO:0000313" key="8">
    <source>
        <dbReference type="EnsemblPlants" id="Pp3c2_20630V3.1"/>
    </source>
</evidence>
<keyword evidence="6" id="KW-1133">Transmembrane helix</keyword>
<dbReference type="GO" id="GO:0016757">
    <property type="term" value="F:glycosyltransferase activity"/>
    <property type="evidence" value="ECO:0007669"/>
    <property type="project" value="UniProtKB-KW"/>
</dbReference>
<organism evidence="7">
    <name type="scientific">Physcomitrium patens</name>
    <name type="common">Spreading-leaved earth moss</name>
    <name type="synonym">Physcomitrella patens</name>
    <dbReference type="NCBI Taxonomy" id="3218"/>
    <lineage>
        <taxon>Eukaryota</taxon>
        <taxon>Viridiplantae</taxon>
        <taxon>Streptophyta</taxon>
        <taxon>Embryophyta</taxon>
        <taxon>Bryophyta</taxon>
        <taxon>Bryophytina</taxon>
        <taxon>Bryopsida</taxon>
        <taxon>Funariidae</taxon>
        <taxon>Funariales</taxon>
        <taxon>Funariaceae</taxon>
        <taxon>Physcomitrium</taxon>
    </lineage>
</organism>
<dbReference type="InterPro" id="IPR044174">
    <property type="entry name" value="BC10-like"/>
</dbReference>
<dbReference type="Gramene" id="Pp3c2_20630V3.2">
    <property type="protein sequence ID" value="Pp3c2_20630V3.2"/>
    <property type="gene ID" value="Pp3c2_20630"/>
</dbReference>
<evidence type="ECO:0000256" key="5">
    <source>
        <dbReference type="ARBA" id="ARBA00023180"/>
    </source>
</evidence>
<reference evidence="7 9" key="2">
    <citation type="journal article" date="2018" name="Plant J.">
        <title>The Physcomitrella patens chromosome-scale assembly reveals moss genome structure and evolution.</title>
        <authorList>
            <person name="Lang D."/>
            <person name="Ullrich K.K."/>
            <person name="Murat F."/>
            <person name="Fuchs J."/>
            <person name="Jenkins J."/>
            <person name="Haas F.B."/>
            <person name="Piednoel M."/>
            <person name="Gundlach H."/>
            <person name="Van Bel M."/>
            <person name="Meyberg R."/>
            <person name="Vives C."/>
            <person name="Morata J."/>
            <person name="Symeonidi A."/>
            <person name="Hiss M."/>
            <person name="Muchero W."/>
            <person name="Kamisugi Y."/>
            <person name="Saleh O."/>
            <person name="Blanc G."/>
            <person name="Decker E.L."/>
            <person name="van Gessel N."/>
            <person name="Grimwood J."/>
            <person name="Hayes R.D."/>
            <person name="Graham S.W."/>
            <person name="Gunter L.E."/>
            <person name="McDaniel S.F."/>
            <person name="Hoernstein S.N.W."/>
            <person name="Larsson A."/>
            <person name="Li F.W."/>
            <person name="Perroud P.F."/>
            <person name="Phillips J."/>
            <person name="Ranjan P."/>
            <person name="Rokshar D.S."/>
            <person name="Rothfels C.J."/>
            <person name="Schneider L."/>
            <person name="Shu S."/>
            <person name="Stevenson D.W."/>
            <person name="Thummler F."/>
            <person name="Tillich M."/>
            <person name="Villarreal Aguilar J.C."/>
            <person name="Widiez T."/>
            <person name="Wong G.K."/>
            <person name="Wymore A."/>
            <person name="Zhang Y."/>
            <person name="Zimmer A.D."/>
            <person name="Quatrano R.S."/>
            <person name="Mayer K.F.X."/>
            <person name="Goodstein D."/>
            <person name="Casacuberta J.M."/>
            <person name="Vandepoele K."/>
            <person name="Reski R."/>
            <person name="Cuming A.C."/>
            <person name="Tuskan G.A."/>
            <person name="Maumus F."/>
            <person name="Salse J."/>
            <person name="Schmutz J."/>
            <person name="Rensing S.A."/>
        </authorList>
    </citation>
    <scope>NUCLEOTIDE SEQUENCE [LARGE SCALE GENOMIC DNA]</scope>
    <source>
        <strain evidence="8 9">cv. Gransden 2004</strain>
    </source>
</reference>
<sequence>MQTRASTTSLAVESVVGNGPILRNAAGGKALKEWPSKLSRIFCLFIALGASLVVGVICSLHVTGVLSTGSMLSSYVSGAQQRVHRHIMAPDDSQALCHGMEDKELLWRASMVPTRPGMPLKRIRKVAFMFLTVGPLPLAPLWEKFFKGHQDLYNIYIHSLPEYEPNERPSSVFYGRRVLSQEVKWGDISMNDAERRLLANALLDLDNERFVLLSESCAPIWNFTFTYQYLMNSNQSFVGVFDDPGPVGRGRYDPRMEPEVTIDQWRKGAQWFEVNRELAVYIIADVKYYEKFRQFCLGVCYADEHYIPTMMFIEFKDKIAQRSVTAMNWSRGGSHPGIFGRHNAASFYKTIRSDQSCTYNGAPGHACYLFARKFSPDSLQALLHSATLRKL</sequence>
<evidence type="ECO:0000256" key="6">
    <source>
        <dbReference type="SAM" id="Phobius"/>
    </source>
</evidence>
<dbReference type="EnsemblPlants" id="Pp3c2_20630V3.3">
    <property type="protein sequence ID" value="Pp3c2_20630V3.3"/>
    <property type="gene ID" value="Pp3c2_20630"/>
</dbReference>
<comment type="subcellular location">
    <subcellularLocation>
        <location evidence="1">Membrane</location>
        <topology evidence="1">Single-pass type II membrane protein</topology>
    </subcellularLocation>
</comment>
<keyword evidence="2" id="KW-0328">Glycosyltransferase</keyword>
<dbReference type="OrthoDB" id="191334at2759"/>
<dbReference type="Proteomes" id="UP000006727">
    <property type="component" value="Chromosome 2"/>
</dbReference>